<dbReference type="VEuPathDB" id="PlasmoDB:PmUG01_00012000"/>
<feature type="transmembrane region" description="Helical" evidence="1">
    <location>
        <begin position="133"/>
        <end position="157"/>
    </location>
</feature>
<organism evidence="2 3">
    <name type="scientific">Plasmodium malariae</name>
    <dbReference type="NCBI Taxonomy" id="5858"/>
    <lineage>
        <taxon>Eukaryota</taxon>
        <taxon>Sar</taxon>
        <taxon>Alveolata</taxon>
        <taxon>Apicomplexa</taxon>
        <taxon>Aconoidasida</taxon>
        <taxon>Haemosporida</taxon>
        <taxon>Plasmodiidae</taxon>
        <taxon>Plasmodium</taxon>
        <taxon>Plasmodium (Plasmodium)</taxon>
    </lineage>
</organism>
<gene>
    <name evidence="2" type="ORF">PMALA_037740</name>
</gene>
<dbReference type="Pfam" id="PF12420">
    <property type="entry name" value="DUF3671"/>
    <property type="match status" value="1"/>
</dbReference>
<dbReference type="AlphaFoldDB" id="A0A1A8WJ09"/>
<sequence length="248" mass="29129">MSRFKKILDEYYGPGIKLNKGIYRLLGKCEKGVFSNVRDLDLKIPNNKKKTNEQLFTNDIEKWEEEKKEKLYRSKLIKEKLIKKLMKNKYTMLHRTYTYYEKKIMNGLNDKAFFKKMILINDKEYKKLKRKKYGLRLFFLILFFAMVITIPILGVLFGESLKTLCSTSGSGGEPPNPSGSPASSGSWLSSFFSFCLENPISSELVYTIIIYCVPILILGIILILCIFYYYKRAIKNKKIKFLEEFNEW</sequence>
<name>A0A1A8WJ09_PLAMA</name>
<protein>
    <submittedName>
        <fullName evidence="2">Uncharacterized protein</fullName>
    </submittedName>
</protein>
<dbReference type="InterPro" id="IPR022139">
    <property type="entry name" value="Fam-L/Fam-M-like_plasmodium"/>
</dbReference>
<proteinExistence type="predicted"/>
<dbReference type="Proteomes" id="UP000078597">
    <property type="component" value="Unassembled WGS sequence"/>
</dbReference>
<evidence type="ECO:0000313" key="3">
    <source>
        <dbReference type="Proteomes" id="UP000078597"/>
    </source>
</evidence>
<keyword evidence="1" id="KW-0812">Transmembrane</keyword>
<reference evidence="3" key="1">
    <citation type="submission" date="2016-05" db="EMBL/GenBank/DDBJ databases">
        <authorList>
            <person name="Naeem Raeece"/>
        </authorList>
    </citation>
    <scope>NUCLEOTIDE SEQUENCE [LARGE SCALE GENOMIC DNA]</scope>
</reference>
<dbReference type="EMBL" id="FLQW01002294">
    <property type="protein sequence ID" value="SBS92919.1"/>
    <property type="molecule type" value="Genomic_DNA"/>
</dbReference>
<evidence type="ECO:0000313" key="2">
    <source>
        <dbReference type="EMBL" id="SBS92919.1"/>
    </source>
</evidence>
<evidence type="ECO:0000256" key="1">
    <source>
        <dbReference type="SAM" id="Phobius"/>
    </source>
</evidence>
<feature type="transmembrane region" description="Helical" evidence="1">
    <location>
        <begin position="208"/>
        <end position="230"/>
    </location>
</feature>
<keyword evidence="1" id="KW-0472">Membrane</keyword>
<accession>A0A1A8WJ09</accession>
<keyword evidence="1" id="KW-1133">Transmembrane helix</keyword>